<evidence type="ECO:0000313" key="5">
    <source>
        <dbReference type="Proteomes" id="UP000238924"/>
    </source>
</evidence>
<feature type="domain" description="Ionotropic glutamate receptor C-terminal" evidence="3">
    <location>
        <begin position="31"/>
        <end position="247"/>
    </location>
</feature>
<evidence type="ECO:0000259" key="2">
    <source>
        <dbReference type="SMART" id="SM00062"/>
    </source>
</evidence>
<evidence type="ECO:0000313" key="4">
    <source>
        <dbReference type="EMBL" id="PPS23050.1"/>
    </source>
</evidence>
<dbReference type="SMART" id="SM00079">
    <property type="entry name" value="PBPe"/>
    <property type="match status" value="1"/>
</dbReference>
<organism evidence="4 5">
    <name type="scientific">Brachyspira murdochii</name>
    <dbReference type="NCBI Taxonomy" id="84378"/>
    <lineage>
        <taxon>Bacteria</taxon>
        <taxon>Pseudomonadati</taxon>
        <taxon>Spirochaetota</taxon>
        <taxon>Spirochaetia</taxon>
        <taxon>Brachyspirales</taxon>
        <taxon>Brachyspiraceae</taxon>
        <taxon>Brachyspira</taxon>
    </lineage>
</organism>
<dbReference type="PANTHER" id="PTHR35936:SF17">
    <property type="entry name" value="ARGININE-BINDING EXTRACELLULAR PROTEIN ARTP"/>
    <property type="match status" value="1"/>
</dbReference>
<dbReference type="Pfam" id="PF00497">
    <property type="entry name" value="SBP_bac_3"/>
    <property type="match status" value="1"/>
</dbReference>
<dbReference type="PROSITE" id="PS51257">
    <property type="entry name" value="PROKAR_LIPOPROTEIN"/>
    <property type="match status" value="1"/>
</dbReference>
<evidence type="ECO:0000256" key="1">
    <source>
        <dbReference type="ARBA" id="ARBA00022729"/>
    </source>
</evidence>
<comment type="caution">
    <text evidence="4">The sequence shown here is derived from an EMBL/GenBank/DDBJ whole genome shotgun (WGS) entry which is preliminary data.</text>
</comment>
<dbReference type="EMBL" id="JJMJ01000022">
    <property type="protein sequence ID" value="PPS23050.1"/>
    <property type="molecule type" value="Genomic_DNA"/>
</dbReference>
<gene>
    <name evidence="4" type="ORF">DJ52_01430</name>
</gene>
<dbReference type="InterPro" id="IPR001320">
    <property type="entry name" value="Iontro_rcpt_C"/>
</dbReference>
<dbReference type="PANTHER" id="PTHR35936">
    <property type="entry name" value="MEMBRANE-BOUND LYTIC MUREIN TRANSGLYCOSYLASE F"/>
    <property type="match status" value="1"/>
</dbReference>
<keyword evidence="1" id="KW-0732">Signal</keyword>
<accession>A0ABX5B704</accession>
<dbReference type="Proteomes" id="UP000238924">
    <property type="component" value="Unassembled WGS sequence"/>
</dbReference>
<sequence length="247" mass="27706">MFKNNLFKIIIALSIVLTVFIGCQKKEDKNKLYVGTNAEFEPFEYREGDKIVGFDIDLINEIAKLIGAEIEVVDMQFDGLLPALEAKKIDLIVAGMTATEERKQFVNFSDPYYNSKQSIVVLSNNTDITTFDNFAGKKVGVVLGYTGDILVSEMTNVEVQKFNATSETILALKSQKVDAVVLDYEPAKNYVAQNNELKLIETDSATEEYSIAMRKDDTELLTKVNDALKTINENGTYETLLNKYFAN</sequence>
<name>A0ABX5B704_9SPIR</name>
<dbReference type="CDD" id="cd13624">
    <property type="entry name" value="PBP2_Arg_Lys_His"/>
    <property type="match status" value="1"/>
</dbReference>
<dbReference type="SUPFAM" id="SSF53850">
    <property type="entry name" value="Periplasmic binding protein-like II"/>
    <property type="match status" value="1"/>
</dbReference>
<dbReference type="InterPro" id="IPR001638">
    <property type="entry name" value="Solute-binding_3/MltF_N"/>
</dbReference>
<keyword evidence="5" id="KW-1185">Reference proteome</keyword>
<proteinExistence type="predicted"/>
<reference evidence="4 5" key="1">
    <citation type="submission" date="2014-04" db="EMBL/GenBank/DDBJ databases">
        <title>Whole genome sequence of 'Brachyspira hampsonii' D13-03603F2.</title>
        <authorList>
            <person name="Patterson A.H."/>
            <person name="Chaban B."/>
            <person name="Fernando C."/>
            <person name="Harding J.C."/>
            <person name="Hill J.E."/>
        </authorList>
    </citation>
    <scope>NUCLEOTIDE SEQUENCE [LARGE SCALE GENOMIC DNA]</scope>
    <source>
        <strain evidence="4 5">D13-03603F2</strain>
    </source>
</reference>
<dbReference type="RefSeq" id="WP_013114325.1">
    <property type="nucleotide sequence ID" value="NZ_JAWLQH010000011.1"/>
</dbReference>
<protein>
    <submittedName>
        <fullName evidence="4">Amino acid ABC transporter substrate-binding protein</fullName>
    </submittedName>
</protein>
<evidence type="ECO:0000259" key="3">
    <source>
        <dbReference type="SMART" id="SM00079"/>
    </source>
</evidence>
<dbReference type="SMART" id="SM00062">
    <property type="entry name" value="PBPb"/>
    <property type="match status" value="1"/>
</dbReference>
<feature type="domain" description="Solute-binding protein family 3/N-terminal" evidence="2">
    <location>
        <begin position="31"/>
        <end position="247"/>
    </location>
</feature>
<dbReference type="Gene3D" id="3.40.190.10">
    <property type="entry name" value="Periplasmic binding protein-like II"/>
    <property type="match status" value="2"/>
</dbReference>